<dbReference type="PANTHER" id="PTHR24394">
    <property type="entry name" value="ZINC FINGER PROTEIN"/>
    <property type="match status" value="1"/>
</dbReference>
<keyword evidence="2" id="KW-0479">Metal-binding</keyword>
<proteinExistence type="predicted"/>
<dbReference type="PROSITE" id="PS00028">
    <property type="entry name" value="ZINC_FINGER_C2H2_1"/>
    <property type="match status" value="2"/>
</dbReference>
<evidence type="ECO:0000256" key="9">
    <source>
        <dbReference type="ARBA" id="ARBA00023242"/>
    </source>
</evidence>
<keyword evidence="6" id="KW-0805">Transcription regulation</keyword>
<comment type="caution">
    <text evidence="12">The sequence shown here is derived from an EMBL/GenBank/DDBJ whole genome shotgun (WGS) entry which is preliminary data.</text>
</comment>
<evidence type="ECO:0000256" key="3">
    <source>
        <dbReference type="ARBA" id="ARBA00022737"/>
    </source>
</evidence>
<evidence type="ECO:0000256" key="6">
    <source>
        <dbReference type="ARBA" id="ARBA00023015"/>
    </source>
</evidence>
<dbReference type="FunFam" id="3.30.160.60:FF:000446">
    <property type="entry name" value="Zinc finger protein"/>
    <property type="match status" value="2"/>
</dbReference>
<name>A0A8X6JXV1_9ARAC</name>
<evidence type="ECO:0000313" key="12">
    <source>
        <dbReference type="EMBL" id="GFS43814.1"/>
    </source>
</evidence>
<feature type="domain" description="C2H2-type" evidence="11">
    <location>
        <begin position="84"/>
        <end position="106"/>
    </location>
</feature>
<dbReference type="GO" id="GO:0000981">
    <property type="term" value="F:DNA-binding transcription factor activity, RNA polymerase II-specific"/>
    <property type="evidence" value="ECO:0007669"/>
    <property type="project" value="TreeGrafter"/>
</dbReference>
<feature type="domain" description="C2H2-type" evidence="11">
    <location>
        <begin position="56"/>
        <end position="83"/>
    </location>
</feature>
<accession>A0A8X6JXV1</accession>
<dbReference type="SMART" id="SM00355">
    <property type="entry name" value="ZnF_C2H2"/>
    <property type="match status" value="3"/>
</dbReference>
<keyword evidence="5" id="KW-0862">Zinc</keyword>
<evidence type="ECO:0000256" key="5">
    <source>
        <dbReference type="ARBA" id="ARBA00022833"/>
    </source>
</evidence>
<dbReference type="AlphaFoldDB" id="A0A8X6JXV1"/>
<keyword evidence="7" id="KW-0238">DNA-binding</keyword>
<dbReference type="PANTHER" id="PTHR24394:SF29">
    <property type="entry name" value="MYONEURIN"/>
    <property type="match status" value="1"/>
</dbReference>
<gene>
    <name evidence="12" type="ORF">TNIN_325891</name>
</gene>
<comment type="subcellular location">
    <subcellularLocation>
        <location evidence="1">Nucleus</location>
    </subcellularLocation>
</comment>
<keyword evidence="9" id="KW-0539">Nucleus</keyword>
<dbReference type="Proteomes" id="UP000886998">
    <property type="component" value="Unassembled WGS sequence"/>
</dbReference>
<dbReference type="InterPro" id="IPR013087">
    <property type="entry name" value="Znf_C2H2_type"/>
</dbReference>
<dbReference type="GO" id="GO:0003677">
    <property type="term" value="F:DNA binding"/>
    <property type="evidence" value="ECO:0007669"/>
    <property type="project" value="UniProtKB-KW"/>
</dbReference>
<dbReference type="GO" id="GO:0008270">
    <property type="term" value="F:zinc ion binding"/>
    <property type="evidence" value="ECO:0007669"/>
    <property type="project" value="UniProtKB-KW"/>
</dbReference>
<keyword evidence="3" id="KW-0677">Repeat</keyword>
<dbReference type="OrthoDB" id="6435168at2759"/>
<evidence type="ECO:0000259" key="11">
    <source>
        <dbReference type="PROSITE" id="PS50157"/>
    </source>
</evidence>
<dbReference type="EMBL" id="BMAV01025700">
    <property type="protein sequence ID" value="GFS43814.1"/>
    <property type="molecule type" value="Genomic_DNA"/>
</dbReference>
<sequence length="110" mass="12822">MFFSVYPIDSNLPNILLSSNSFGTISLKQCPHCPYSTERSSNFKNHMAVHTGERPYVCDVCMKSFTQKGNLKTHLRLHSGERPYACKICQERFTQRVHLTTHEFKHKRFV</sequence>
<evidence type="ECO:0000313" key="13">
    <source>
        <dbReference type="Proteomes" id="UP000886998"/>
    </source>
</evidence>
<dbReference type="PROSITE" id="PS50157">
    <property type="entry name" value="ZINC_FINGER_C2H2_2"/>
    <property type="match status" value="3"/>
</dbReference>
<evidence type="ECO:0000256" key="4">
    <source>
        <dbReference type="ARBA" id="ARBA00022771"/>
    </source>
</evidence>
<evidence type="ECO:0000256" key="2">
    <source>
        <dbReference type="ARBA" id="ARBA00022723"/>
    </source>
</evidence>
<dbReference type="FunFam" id="3.30.160.60:FF:002716">
    <property type="entry name" value="Zinc finger protein 212"/>
    <property type="match status" value="1"/>
</dbReference>
<evidence type="ECO:0000256" key="8">
    <source>
        <dbReference type="ARBA" id="ARBA00023163"/>
    </source>
</evidence>
<dbReference type="InterPro" id="IPR036236">
    <property type="entry name" value="Znf_C2H2_sf"/>
</dbReference>
<dbReference type="GO" id="GO:0005634">
    <property type="term" value="C:nucleus"/>
    <property type="evidence" value="ECO:0007669"/>
    <property type="project" value="UniProtKB-SubCell"/>
</dbReference>
<dbReference type="Pfam" id="PF00096">
    <property type="entry name" value="zf-C2H2"/>
    <property type="match status" value="3"/>
</dbReference>
<reference evidence="12" key="1">
    <citation type="submission" date="2020-08" db="EMBL/GenBank/DDBJ databases">
        <title>Multicomponent nature underlies the extraordinary mechanical properties of spider dragline silk.</title>
        <authorList>
            <person name="Kono N."/>
            <person name="Nakamura H."/>
            <person name="Mori M."/>
            <person name="Yoshida Y."/>
            <person name="Ohtoshi R."/>
            <person name="Malay A.D."/>
            <person name="Moran D.A.P."/>
            <person name="Tomita M."/>
            <person name="Numata K."/>
            <person name="Arakawa K."/>
        </authorList>
    </citation>
    <scope>NUCLEOTIDE SEQUENCE</scope>
</reference>
<keyword evidence="4 10" id="KW-0863">Zinc-finger</keyword>
<keyword evidence="13" id="KW-1185">Reference proteome</keyword>
<evidence type="ECO:0000256" key="1">
    <source>
        <dbReference type="ARBA" id="ARBA00004123"/>
    </source>
</evidence>
<dbReference type="SUPFAM" id="SSF57667">
    <property type="entry name" value="beta-beta-alpha zinc fingers"/>
    <property type="match status" value="2"/>
</dbReference>
<evidence type="ECO:0000256" key="7">
    <source>
        <dbReference type="ARBA" id="ARBA00023125"/>
    </source>
</evidence>
<protein>
    <recommendedName>
        <fullName evidence="11">C2H2-type domain-containing protein</fullName>
    </recommendedName>
</protein>
<feature type="domain" description="C2H2-type" evidence="11">
    <location>
        <begin position="28"/>
        <end position="55"/>
    </location>
</feature>
<keyword evidence="8" id="KW-0804">Transcription</keyword>
<dbReference type="Gene3D" id="3.30.160.60">
    <property type="entry name" value="Classic Zinc Finger"/>
    <property type="match status" value="3"/>
</dbReference>
<evidence type="ECO:0000256" key="10">
    <source>
        <dbReference type="PROSITE-ProRule" id="PRU00042"/>
    </source>
</evidence>
<organism evidence="12 13">
    <name type="scientific">Trichonephila inaurata madagascariensis</name>
    <dbReference type="NCBI Taxonomy" id="2747483"/>
    <lineage>
        <taxon>Eukaryota</taxon>
        <taxon>Metazoa</taxon>
        <taxon>Ecdysozoa</taxon>
        <taxon>Arthropoda</taxon>
        <taxon>Chelicerata</taxon>
        <taxon>Arachnida</taxon>
        <taxon>Araneae</taxon>
        <taxon>Araneomorphae</taxon>
        <taxon>Entelegynae</taxon>
        <taxon>Araneoidea</taxon>
        <taxon>Nephilidae</taxon>
        <taxon>Trichonephila</taxon>
        <taxon>Trichonephila inaurata</taxon>
    </lineage>
</organism>